<protein>
    <submittedName>
        <fullName evidence="1">Ribbon-helix-helix protein copg</fullName>
    </submittedName>
</protein>
<evidence type="ECO:0000313" key="1">
    <source>
        <dbReference type="EMBL" id="CZQ85696.1"/>
    </source>
</evidence>
<dbReference type="EMBL" id="FJNE01000002">
    <property type="protein sequence ID" value="CZQ85696.1"/>
    <property type="molecule type" value="Genomic_DNA"/>
</dbReference>
<dbReference type="InterPro" id="IPR046257">
    <property type="entry name" value="DUF6290"/>
</dbReference>
<proteinExistence type="predicted"/>
<keyword evidence="2" id="KW-1185">Reference proteome</keyword>
<gene>
    <name evidence="1" type="ORF">Tpal_669</name>
</gene>
<dbReference type="NCBIfam" id="NF046040">
    <property type="entry name" value="RelB_antitoxin"/>
    <property type="match status" value="1"/>
</dbReference>
<accession>A0A143YA54</accession>
<dbReference type="AlphaFoldDB" id="A0A143YA54"/>
<dbReference type="Proteomes" id="UP000242754">
    <property type="component" value="Unassembled WGS sequence"/>
</dbReference>
<dbReference type="Pfam" id="PF19807">
    <property type="entry name" value="DUF6290"/>
    <property type="match status" value="1"/>
</dbReference>
<sequence>MSNILLHLDEEEEKLIREYAKAKNITISTLIRNAILEKFEDETDLELYHAAMKQHHENPQVLSFDEMMAVIIRHL</sequence>
<dbReference type="STRING" id="140314.SAMN04488076_101152"/>
<evidence type="ECO:0000313" key="2">
    <source>
        <dbReference type="Proteomes" id="UP000242754"/>
    </source>
</evidence>
<name>A0A143YA54_9LACT</name>
<dbReference type="RefSeq" id="WP_087031407.1">
    <property type="nucleotide sequence ID" value="NZ_FJNE01000002.1"/>
</dbReference>
<reference evidence="1 2" key="1">
    <citation type="submission" date="2016-02" db="EMBL/GenBank/DDBJ databases">
        <authorList>
            <person name="Wen L."/>
            <person name="He K."/>
            <person name="Yang H."/>
        </authorList>
    </citation>
    <scope>NUCLEOTIDE SEQUENCE [LARGE SCALE GENOMIC DNA]</scope>
    <source>
        <strain evidence="1">Trichococcus palustris</strain>
    </source>
</reference>
<dbReference type="OrthoDB" id="1691100at2"/>
<organism evidence="1 2">
    <name type="scientific">Trichococcus palustris</name>
    <dbReference type="NCBI Taxonomy" id="140314"/>
    <lineage>
        <taxon>Bacteria</taxon>
        <taxon>Bacillati</taxon>
        <taxon>Bacillota</taxon>
        <taxon>Bacilli</taxon>
        <taxon>Lactobacillales</taxon>
        <taxon>Carnobacteriaceae</taxon>
        <taxon>Trichococcus</taxon>
    </lineage>
</organism>